<name>A0AAV4QCM1_CAEEX</name>
<keyword evidence="2" id="KW-1185">Reference proteome</keyword>
<dbReference type="AlphaFoldDB" id="A0AAV4QCM1"/>
<protein>
    <submittedName>
        <fullName evidence="1">Uncharacterized protein</fullName>
    </submittedName>
</protein>
<evidence type="ECO:0000313" key="2">
    <source>
        <dbReference type="Proteomes" id="UP001054945"/>
    </source>
</evidence>
<evidence type="ECO:0000313" key="1">
    <source>
        <dbReference type="EMBL" id="GIY06096.1"/>
    </source>
</evidence>
<dbReference type="EMBL" id="BPLR01005923">
    <property type="protein sequence ID" value="GIY06096.1"/>
    <property type="molecule type" value="Genomic_DNA"/>
</dbReference>
<accession>A0AAV4QCM1</accession>
<sequence>MGKAFIFGQKRGGRNFLLEASVSGELNTLSAERSRKGEIVLLRHEMCREGGPKGCFLFNFNMCLASSSQSEMKSSKSAFLIQSLTR</sequence>
<gene>
    <name evidence="1" type="ORF">CEXT_156041</name>
</gene>
<proteinExistence type="predicted"/>
<organism evidence="1 2">
    <name type="scientific">Caerostris extrusa</name>
    <name type="common">Bark spider</name>
    <name type="synonym">Caerostris bankana</name>
    <dbReference type="NCBI Taxonomy" id="172846"/>
    <lineage>
        <taxon>Eukaryota</taxon>
        <taxon>Metazoa</taxon>
        <taxon>Ecdysozoa</taxon>
        <taxon>Arthropoda</taxon>
        <taxon>Chelicerata</taxon>
        <taxon>Arachnida</taxon>
        <taxon>Araneae</taxon>
        <taxon>Araneomorphae</taxon>
        <taxon>Entelegynae</taxon>
        <taxon>Araneoidea</taxon>
        <taxon>Araneidae</taxon>
        <taxon>Caerostris</taxon>
    </lineage>
</organism>
<comment type="caution">
    <text evidence="1">The sequence shown here is derived from an EMBL/GenBank/DDBJ whole genome shotgun (WGS) entry which is preliminary data.</text>
</comment>
<dbReference type="Proteomes" id="UP001054945">
    <property type="component" value="Unassembled WGS sequence"/>
</dbReference>
<reference evidence="1 2" key="1">
    <citation type="submission" date="2021-06" db="EMBL/GenBank/DDBJ databases">
        <title>Caerostris extrusa draft genome.</title>
        <authorList>
            <person name="Kono N."/>
            <person name="Arakawa K."/>
        </authorList>
    </citation>
    <scope>NUCLEOTIDE SEQUENCE [LARGE SCALE GENOMIC DNA]</scope>
</reference>